<protein>
    <submittedName>
        <fullName evidence="4">Uncharacterized protein</fullName>
    </submittedName>
</protein>
<sequence>MPPPVLLTEGSGVFGLRENSNEVMKVNKRSEKPTESASDASSPANNDPAALPEGAAEAAAASTTARRSSAHEYARAAIVRAKRLTAAAATGTKTISGKVVAKVKEVDANHREVAGKIDTVSMGLGITSGVVTAGAALAAPTGLTAIGVALGLTSAPLIVTAAPLVSAAAAVTGAISGGAYFYSKWKSAKKTRADLAAQDAQPADSPDAAP</sequence>
<feature type="compositionally biased region" description="Low complexity" evidence="1">
    <location>
        <begin position="36"/>
        <end position="66"/>
    </location>
</feature>
<reference evidence="3 5" key="2">
    <citation type="submission" date="2016-10" db="EMBL/GenBank/DDBJ databases">
        <authorList>
            <person name="Varghese N."/>
            <person name="Submissions S."/>
        </authorList>
    </citation>
    <scope>NUCLEOTIDE SEQUENCE [LARGE SCALE GENOMIC DNA]</scope>
    <source>
        <strain evidence="3 5">DSM 282</strain>
    </source>
</reference>
<organism evidence="4 6">
    <name type="scientific">Azotobacter beijerinckii</name>
    <dbReference type="NCBI Taxonomy" id="170623"/>
    <lineage>
        <taxon>Bacteria</taxon>
        <taxon>Pseudomonadati</taxon>
        <taxon>Pseudomonadota</taxon>
        <taxon>Gammaproteobacteria</taxon>
        <taxon>Pseudomonadales</taxon>
        <taxon>Pseudomonadaceae</taxon>
        <taxon>Azotobacter</taxon>
    </lineage>
</organism>
<keyword evidence="5" id="KW-1185">Reference proteome</keyword>
<evidence type="ECO:0000313" key="6">
    <source>
        <dbReference type="Proteomes" id="UP000199579"/>
    </source>
</evidence>
<feature type="transmembrane region" description="Helical" evidence="2">
    <location>
        <begin position="158"/>
        <end position="182"/>
    </location>
</feature>
<evidence type="ECO:0000313" key="4">
    <source>
        <dbReference type="EMBL" id="SFK40527.1"/>
    </source>
</evidence>
<evidence type="ECO:0000313" key="3">
    <source>
        <dbReference type="EMBL" id="SFA82004.1"/>
    </source>
</evidence>
<evidence type="ECO:0000256" key="1">
    <source>
        <dbReference type="SAM" id="MobiDB-lite"/>
    </source>
</evidence>
<dbReference type="Proteomes" id="UP000199579">
    <property type="component" value="Unassembled WGS sequence"/>
</dbReference>
<proteinExistence type="predicted"/>
<evidence type="ECO:0000256" key="2">
    <source>
        <dbReference type="SAM" id="Phobius"/>
    </source>
</evidence>
<feature type="transmembrane region" description="Helical" evidence="2">
    <location>
        <begin position="130"/>
        <end position="152"/>
    </location>
</feature>
<evidence type="ECO:0000313" key="5">
    <source>
        <dbReference type="Proteomes" id="UP000198861"/>
    </source>
</evidence>
<reference evidence="4 6" key="1">
    <citation type="submission" date="2016-10" db="EMBL/GenBank/DDBJ databases">
        <authorList>
            <person name="de Groot N.N."/>
        </authorList>
    </citation>
    <scope>NUCLEOTIDE SEQUENCE [LARGE SCALE GENOMIC DNA]</scope>
    <source>
        <strain evidence="4 6">DSM 381</strain>
    </source>
</reference>
<dbReference type="AlphaFoldDB" id="A0A1I3Z912"/>
<feature type="region of interest" description="Disordered" evidence="1">
    <location>
        <begin position="18"/>
        <end position="66"/>
    </location>
</feature>
<accession>A0A1I3Z912</accession>
<keyword evidence="2" id="KW-0472">Membrane</keyword>
<keyword evidence="2" id="KW-0812">Transmembrane</keyword>
<keyword evidence="2" id="KW-1133">Transmembrane helix</keyword>
<dbReference type="EMBL" id="FOSX01000004">
    <property type="protein sequence ID" value="SFK40527.1"/>
    <property type="molecule type" value="Genomic_DNA"/>
</dbReference>
<gene>
    <name evidence="3" type="ORF">SAMN04244571_00450</name>
    <name evidence="4" type="ORF">SAMN04244574_00494</name>
</gene>
<name>A0A1I3Z912_9GAMM</name>
<dbReference type="Proteomes" id="UP000198861">
    <property type="component" value="Unassembled WGS sequence"/>
</dbReference>
<dbReference type="EMBL" id="FOKJ01000004">
    <property type="protein sequence ID" value="SFA82004.1"/>
    <property type="molecule type" value="Genomic_DNA"/>
</dbReference>